<dbReference type="Pfam" id="PF00669">
    <property type="entry name" value="Flagellin_N"/>
    <property type="match status" value="1"/>
</dbReference>
<evidence type="ECO:0000256" key="3">
    <source>
        <dbReference type="RuleBase" id="RU362073"/>
    </source>
</evidence>
<dbReference type="AlphaFoldDB" id="A0A942E3B6"/>
<evidence type="ECO:0000256" key="2">
    <source>
        <dbReference type="ARBA" id="ARBA00023143"/>
    </source>
</evidence>
<evidence type="ECO:0000259" key="4">
    <source>
        <dbReference type="Pfam" id="PF00669"/>
    </source>
</evidence>
<name>A0A942E3B6_9HYPH</name>
<reference evidence="6" key="1">
    <citation type="submission" date="2021-04" db="EMBL/GenBank/DDBJ databases">
        <title>Pseudaminobacter soli sp. nov., isolated from paddy soil contaminated by heavy metals.</title>
        <authorList>
            <person name="Zhang K."/>
        </authorList>
    </citation>
    <scope>NUCLEOTIDE SEQUENCE</scope>
    <source>
        <strain evidence="6">19-2017</strain>
    </source>
</reference>
<evidence type="ECO:0000256" key="1">
    <source>
        <dbReference type="ARBA" id="ARBA00005709"/>
    </source>
</evidence>
<dbReference type="GO" id="GO:0005576">
    <property type="term" value="C:extracellular region"/>
    <property type="evidence" value="ECO:0007669"/>
    <property type="project" value="UniProtKB-SubCell"/>
</dbReference>
<dbReference type="RefSeq" id="WP_188255907.1">
    <property type="nucleotide sequence ID" value="NZ_JABVCF010000009.1"/>
</dbReference>
<feature type="domain" description="Flagellin N-terminal" evidence="4">
    <location>
        <begin position="6"/>
        <end position="140"/>
    </location>
</feature>
<dbReference type="InterPro" id="IPR046358">
    <property type="entry name" value="Flagellin_C"/>
</dbReference>
<comment type="subcellular location">
    <subcellularLocation>
        <location evidence="3">Secreted</location>
    </subcellularLocation>
    <subcellularLocation>
        <location evidence="3">Bacterial flagellum</location>
    </subcellularLocation>
</comment>
<dbReference type="GO" id="GO:0009288">
    <property type="term" value="C:bacterial-type flagellum"/>
    <property type="evidence" value="ECO:0007669"/>
    <property type="project" value="UniProtKB-SubCell"/>
</dbReference>
<dbReference type="PANTHER" id="PTHR42792:SF1">
    <property type="entry name" value="FLAGELLAR HOOK-ASSOCIATED PROTEIN 3"/>
    <property type="match status" value="1"/>
</dbReference>
<proteinExistence type="inferred from homology"/>
<dbReference type="Pfam" id="PF00700">
    <property type="entry name" value="Flagellin_C"/>
    <property type="match status" value="1"/>
</dbReference>
<dbReference type="EMBL" id="JAGWCR010000009">
    <property type="protein sequence ID" value="MBS3650348.1"/>
    <property type="molecule type" value="Genomic_DNA"/>
</dbReference>
<keyword evidence="6" id="KW-0969">Cilium</keyword>
<dbReference type="SUPFAM" id="SSF64518">
    <property type="entry name" value="Phase 1 flagellin"/>
    <property type="match status" value="1"/>
</dbReference>
<keyword evidence="7" id="KW-1185">Reference proteome</keyword>
<dbReference type="GO" id="GO:0005198">
    <property type="term" value="F:structural molecule activity"/>
    <property type="evidence" value="ECO:0007669"/>
    <property type="project" value="UniProtKB-UniRule"/>
</dbReference>
<dbReference type="NCBIfam" id="NF004669">
    <property type="entry name" value="PRK06008.1"/>
    <property type="match status" value="1"/>
</dbReference>
<keyword evidence="2 3" id="KW-0975">Bacterial flagellum</keyword>
<comment type="function">
    <text evidence="3">Flagellin is the subunit protein which polymerizes to form the filaments of bacterial flagella.</text>
</comment>
<keyword evidence="6" id="KW-0966">Cell projection</keyword>
<dbReference type="InterPro" id="IPR001029">
    <property type="entry name" value="Flagellin_N"/>
</dbReference>
<comment type="similarity">
    <text evidence="1 3">Belongs to the bacterial flagellin family.</text>
</comment>
<protein>
    <recommendedName>
        <fullName evidence="3">Flagellin</fullName>
    </recommendedName>
</protein>
<gene>
    <name evidence="6" type="ORF">KEU06_17165</name>
</gene>
<keyword evidence="3" id="KW-0964">Secreted</keyword>
<keyword evidence="6" id="KW-0282">Flagellum</keyword>
<dbReference type="Proteomes" id="UP000680348">
    <property type="component" value="Unassembled WGS sequence"/>
</dbReference>
<sequence length="349" mass="37713">MKTTSVSTAALSQSLRYSLMRSQSELTRNQKELQTGLVADTGLALGVRTAQTVTFSRDFERMQGIVNSNNLISGRLEMTQEALKRIQTAAQTFLTTLTASSSGSATIEVTRASASTMLEQLTGILNTSFNGEYVFAGTNTDVRPLDDFTAPASPSKAAFDAAFLAHFGFTQSDPATATITASQMDIFLSTAVEPQFLGAGWSANWSAATDQSIISRITLTETTKTSVSANDDTMRKVAMASATLSELFTGDFGPGARKVLVDRAITLVAETVLSLGDLQARTGIIEKRVSDASDRLNVQMDLFEKQLGNMLIVDPYEAQVRVSELLNHIELSYALTSRIQQLSLLRFIS</sequence>
<dbReference type="Gene3D" id="1.20.1330.10">
    <property type="entry name" value="f41 fragment of flagellin, N-terminal domain"/>
    <property type="match status" value="1"/>
</dbReference>
<organism evidence="6 7">
    <name type="scientific">Pseudaminobacter soli</name>
    <name type="common">ex Zhang et al. 2022</name>
    <dbReference type="NCBI Taxonomy" id="2831468"/>
    <lineage>
        <taxon>Bacteria</taxon>
        <taxon>Pseudomonadati</taxon>
        <taxon>Pseudomonadota</taxon>
        <taxon>Alphaproteobacteria</taxon>
        <taxon>Hyphomicrobiales</taxon>
        <taxon>Phyllobacteriaceae</taxon>
        <taxon>Pseudaminobacter</taxon>
    </lineage>
</organism>
<dbReference type="InterPro" id="IPR001492">
    <property type="entry name" value="Flagellin"/>
</dbReference>
<accession>A0A942E3B6</accession>
<evidence type="ECO:0000259" key="5">
    <source>
        <dbReference type="Pfam" id="PF00700"/>
    </source>
</evidence>
<evidence type="ECO:0000313" key="7">
    <source>
        <dbReference type="Proteomes" id="UP000680348"/>
    </source>
</evidence>
<dbReference type="PANTHER" id="PTHR42792">
    <property type="entry name" value="FLAGELLIN"/>
    <property type="match status" value="1"/>
</dbReference>
<evidence type="ECO:0000313" key="6">
    <source>
        <dbReference type="EMBL" id="MBS3650348.1"/>
    </source>
</evidence>
<comment type="caution">
    <text evidence="6">The sequence shown here is derived from an EMBL/GenBank/DDBJ whole genome shotgun (WGS) entry which is preliminary data.</text>
</comment>
<feature type="domain" description="Flagellin C-terminal" evidence="5">
    <location>
        <begin position="267"/>
        <end position="348"/>
    </location>
</feature>